<proteinExistence type="predicted"/>
<accession>A0AAV4D2E0</accession>
<feature type="compositionally biased region" description="Polar residues" evidence="1">
    <location>
        <begin position="140"/>
        <end position="160"/>
    </location>
</feature>
<dbReference type="Proteomes" id="UP000735302">
    <property type="component" value="Unassembled WGS sequence"/>
</dbReference>
<name>A0AAV4D2E0_9GAST</name>
<keyword evidence="2" id="KW-0472">Membrane</keyword>
<gene>
    <name evidence="3" type="ORF">PoB_006484300</name>
</gene>
<comment type="caution">
    <text evidence="3">The sequence shown here is derived from an EMBL/GenBank/DDBJ whole genome shotgun (WGS) entry which is preliminary data.</text>
</comment>
<feature type="transmembrane region" description="Helical" evidence="2">
    <location>
        <begin position="56"/>
        <end position="74"/>
    </location>
</feature>
<evidence type="ECO:0000256" key="2">
    <source>
        <dbReference type="SAM" id="Phobius"/>
    </source>
</evidence>
<keyword evidence="2" id="KW-1133">Transmembrane helix</keyword>
<organism evidence="3 4">
    <name type="scientific">Plakobranchus ocellatus</name>
    <dbReference type="NCBI Taxonomy" id="259542"/>
    <lineage>
        <taxon>Eukaryota</taxon>
        <taxon>Metazoa</taxon>
        <taxon>Spiralia</taxon>
        <taxon>Lophotrochozoa</taxon>
        <taxon>Mollusca</taxon>
        <taxon>Gastropoda</taxon>
        <taxon>Heterobranchia</taxon>
        <taxon>Euthyneura</taxon>
        <taxon>Panpulmonata</taxon>
        <taxon>Sacoglossa</taxon>
        <taxon>Placobranchoidea</taxon>
        <taxon>Plakobranchidae</taxon>
        <taxon>Plakobranchus</taxon>
    </lineage>
</organism>
<evidence type="ECO:0000313" key="4">
    <source>
        <dbReference type="Proteomes" id="UP000735302"/>
    </source>
</evidence>
<reference evidence="3 4" key="1">
    <citation type="journal article" date="2021" name="Elife">
        <title>Chloroplast acquisition without the gene transfer in kleptoplastic sea slugs, Plakobranchus ocellatus.</title>
        <authorList>
            <person name="Maeda T."/>
            <person name="Takahashi S."/>
            <person name="Yoshida T."/>
            <person name="Shimamura S."/>
            <person name="Takaki Y."/>
            <person name="Nagai Y."/>
            <person name="Toyoda A."/>
            <person name="Suzuki Y."/>
            <person name="Arimoto A."/>
            <person name="Ishii H."/>
            <person name="Satoh N."/>
            <person name="Nishiyama T."/>
            <person name="Hasebe M."/>
            <person name="Maruyama T."/>
            <person name="Minagawa J."/>
            <person name="Obokata J."/>
            <person name="Shigenobu S."/>
        </authorList>
    </citation>
    <scope>NUCLEOTIDE SEQUENCE [LARGE SCALE GENOMIC DNA]</scope>
</reference>
<feature type="region of interest" description="Disordered" evidence="1">
    <location>
        <begin position="105"/>
        <end position="160"/>
    </location>
</feature>
<keyword evidence="4" id="KW-1185">Reference proteome</keyword>
<evidence type="ECO:0000313" key="3">
    <source>
        <dbReference type="EMBL" id="GFO38338.1"/>
    </source>
</evidence>
<protein>
    <submittedName>
        <fullName evidence="3">Uncharacterized protein</fullName>
    </submittedName>
</protein>
<sequence length="160" mass="17556">MSDYFVFHEVDKKFAKEQKELYFKGFSQIFTEAGLFTSPLRPRSSAESTAMLFKKLILEVSVLLATIAMATAFLNHNFRGNDRIDPAVSIITRPEDDSTVVNSTVSLSNRPENNSTVVDPAVSLSNRPENNSAVADPAVSLSNRPENSSTASYSKAKNCS</sequence>
<dbReference type="AlphaFoldDB" id="A0AAV4D2E0"/>
<feature type="compositionally biased region" description="Polar residues" evidence="1">
    <location>
        <begin position="110"/>
        <end position="133"/>
    </location>
</feature>
<evidence type="ECO:0000256" key="1">
    <source>
        <dbReference type="SAM" id="MobiDB-lite"/>
    </source>
</evidence>
<keyword evidence="2" id="KW-0812">Transmembrane</keyword>
<dbReference type="EMBL" id="BLXT01007309">
    <property type="protein sequence ID" value="GFO38338.1"/>
    <property type="molecule type" value="Genomic_DNA"/>
</dbReference>